<feature type="compositionally biased region" description="Pro residues" evidence="1">
    <location>
        <begin position="55"/>
        <end position="65"/>
    </location>
</feature>
<organism evidence="3 4">
    <name type="scientific">Acanthamoeba castellanii (strain ATCC 30010 / Neff)</name>
    <dbReference type="NCBI Taxonomy" id="1257118"/>
    <lineage>
        <taxon>Eukaryota</taxon>
        <taxon>Amoebozoa</taxon>
        <taxon>Discosea</taxon>
        <taxon>Longamoebia</taxon>
        <taxon>Centramoebida</taxon>
        <taxon>Acanthamoebidae</taxon>
        <taxon>Acanthamoeba</taxon>
    </lineage>
</organism>
<feature type="region of interest" description="Disordered" evidence="1">
    <location>
        <begin position="245"/>
        <end position="273"/>
    </location>
</feature>
<sequence length="479" mass="52391">MVPATTTHNFGGCAHSQRKPTHKFCNECGALLPSPHGLLASSTPAAPPVNLRPAPVRPPAQPGASPPAQFGPRKDFSKPEARARAATGPTANFAQQQQRTQPPVPARQPQTTTAAGSGAPPRHLGRSSPTSTSSPNSPSHPAPLARPGYARTQSPSHTATTLAAYSPPSQSLARSSPPTAVNARSAGWSASPSSAATPPPSVPARSRPMIVGSSNGGSGGYGGSASAPVSTYNSAAAGGFSLFGGSSSTSPDQRYISAPQPSTRPGESEMTKEERELKKLLREVEKEKERVLQEERLKQREKEFEKEEEQYTKEKQRDYIQKLNAGKLEMGQRESVYVHQKKDAPVLTLQLLDETIIEKHNSQTYTLYRIRVTWGDCVWTIQRRYSQFSDFHKSVKWKTNVKLPYPLPGKKLIGSLEDEVVEQRKVGLRQYLKGVEERQMELVNNEKYEQLFIRFVGPFQLGDTKDHVPGNKMPFKVKL</sequence>
<dbReference type="EMBL" id="KB007933">
    <property type="protein sequence ID" value="ELR19394.1"/>
    <property type="molecule type" value="Genomic_DNA"/>
</dbReference>
<evidence type="ECO:0000256" key="1">
    <source>
        <dbReference type="SAM" id="MobiDB-lite"/>
    </source>
</evidence>
<dbReference type="GeneID" id="14920173"/>
<name>L8H1K2_ACACF</name>
<protein>
    <submittedName>
        <fullName evidence="3">PX domain containing protein</fullName>
    </submittedName>
</protein>
<dbReference type="Proteomes" id="UP000011083">
    <property type="component" value="Unassembled WGS sequence"/>
</dbReference>
<feature type="domain" description="PX" evidence="2">
    <location>
        <begin position="346"/>
        <end position="459"/>
    </location>
</feature>
<dbReference type="VEuPathDB" id="AmoebaDB:ACA1_266200"/>
<feature type="compositionally biased region" description="Gly residues" evidence="1">
    <location>
        <begin position="214"/>
        <end position="223"/>
    </location>
</feature>
<reference evidence="3 4" key="1">
    <citation type="journal article" date="2013" name="Genome Biol.">
        <title>Genome of Acanthamoeba castellanii highlights extensive lateral gene transfer and early evolution of tyrosine kinase signaling.</title>
        <authorList>
            <person name="Clarke M."/>
            <person name="Lohan A.J."/>
            <person name="Liu B."/>
            <person name="Lagkouvardos I."/>
            <person name="Roy S."/>
            <person name="Zafar N."/>
            <person name="Bertelli C."/>
            <person name="Schilde C."/>
            <person name="Kianianmomeni A."/>
            <person name="Burglin T.R."/>
            <person name="Frech C."/>
            <person name="Turcotte B."/>
            <person name="Kopec K.O."/>
            <person name="Synnott J.M."/>
            <person name="Choo C."/>
            <person name="Paponov I."/>
            <person name="Finkler A."/>
            <person name="Soon Heng Tan C."/>
            <person name="Hutchins A.P."/>
            <person name="Weinmeier T."/>
            <person name="Rattei T."/>
            <person name="Chu J.S."/>
            <person name="Gimenez G."/>
            <person name="Irimia M."/>
            <person name="Rigden D.J."/>
            <person name="Fitzpatrick D.A."/>
            <person name="Lorenzo-Morales J."/>
            <person name="Bateman A."/>
            <person name="Chiu C.H."/>
            <person name="Tang P."/>
            <person name="Hegemann P."/>
            <person name="Fromm H."/>
            <person name="Raoult D."/>
            <person name="Greub G."/>
            <person name="Miranda-Saavedra D."/>
            <person name="Chen N."/>
            <person name="Nash P."/>
            <person name="Ginger M.L."/>
            <person name="Horn M."/>
            <person name="Schaap P."/>
            <person name="Caler L."/>
            <person name="Loftus B."/>
        </authorList>
    </citation>
    <scope>NUCLEOTIDE SEQUENCE [LARGE SCALE GENOMIC DNA]</scope>
    <source>
        <strain evidence="3 4">Neff</strain>
    </source>
</reference>
<dbReference type="SMART" id="SM00312">
    <property type="entry name" value="PX"/>
    <property type="match status" value="1"/>
</dbReference>
<dbReference type="InterPro" id="IPR036871">
    <property type="entry name" value="PX_dom_sf"/>
</dbReference>
<feature type="region of interest" description="Disordered" evidence="1">
    <location>
        <begin position="39"/>
        <end position="227"/>
    </location>
</feature>
<dbReference type="RefSeq" id="XP_004341479.1">
    <property type="nucleotide sequence ID" value="XM_004341431.1"/>
</dbReference>
<feature type="compositionally biased region" description="Low complexity" evidence="1">
    <location>
        <begin position="183"/>
        <end position="196"/>
    </location>
</feature>
<keyword evidence="4" id="KW-1185">Reference proteome</keyword>
<dbReference type="SUPFAM" id="SSF64268">
    <property type="entry name" value="PX domain"/>
    <property type="match status" value="1"/>
</dbReference>
<feature type="compositionally biased region" description="Polar residues" evidence="1">
    <location>
        <begin position="89"/>
        <end position="101"/>
    </location>
</feature>
<dbReference type="InterPro" id="IPR001683">
    <property type="entry name" value="PX_dom"/>
</dbReference>
<dbReference type="PANTHER" id="PTHR22775">
    <property type="entry name" value="SORTING NEXIN"/>
    <property type="match status" value="1"/>
</dbReference>
<dbReference type="Pfam" id="PF00787">
    <property type="entry name" value="PX"/>
    <property type="match status" value="1"/>
</dbReference>
<dbReference type="GO" id="GO:0035091">
    <property type="term" value="F:phosphatidylinositol binding"/>
    <property type="evidence" value="ECO:0007669"/>
    <property type="project" value="InterPro"/>
</dbReference>
<feature type="compositionally biased region" description="Polar residues" evidence="1">
    <location>
        <begin position="151"/>
        <end position="179"/>
    </location>
</feature>
<dbReference type="KEGG" id="acan:ACA1_266200"/>
<dbReference type="PANTHER" id="PTHR22775:SF3">
    <property type="entry name" value="SORTING NEXIN-13"/>
    <property type="match status" value="1"/>
</dbReference>
<proteinExistence type="predicted"/>
<gene>
    <name evidence="3" type="ORF">ACA1_266200</name>
</gene>
<evidence type="ECO:0000313" key="3">
    <source>
        <dbReference type="EMBL" id="ELR19394.1"/>
    </source>
</evidence>
<dbReference type="OrthoDB" id="430293at2759"/>
<accession>L8H1K2</accession>
<dbReference type="CDD" id="cd06093">
    <property type="entry name" value="PX_domain"/>
    <property type="match status" value="1"/>
</dbReference>
<evidence type="ECO:0000313" key="4">
    <source>
        <dbReference type="Proteomes" id="UP000011083"/>
    </source>
</evidence>
<dbReference type="AlphaFoldDB" id="L8H1K2"/>
<dbReference type="Gene3D" id="3.30.1520.10">
    <property type="entry name" value="Phox-like domain"/>
    <property type="match status" value="1"/>
</dbReference>
<dbReference type="PROSITE" id="PS50195">
    <property type="entry name" value="PX"/>
    <property type="match status" value="1"/>
</dbReference>
<feature type="compositionally biased region" description="Basic and acidic residues" evidence="1">
    <location>
        <begin position="72"/>
        <end position="83"/>
    </location>
</feature>
<evidence type="ECO:0000259" key="2">
    <source>
        <dbReference type="PROSITE" id="PS50195"/>
    </source>
</evidence>
<feature type="compositionally biased region" description="Low complexity" evidence="1">
    <location>
        <begin position="127"/>
        <end position="143"/>
    </location>
</feature>